<feature type="compositionally biased region" description="Polar residues" evidence="1">
    <location>
        <begin position="151"/>
        <end position="170"/>
    </location>
</feature>
<feature type="compositionally biased region" description="Acidic residues" evidence="1">
    <location>
        <begin position="122"/>
        <end position="131"/>
    </location>
</feature>
<keyword evidence="3" id="KW-1185">Reference proteome</keyword>
<evidence type="ECO:0000313" key="2">
    <source>
        <dbReference type="EMBL" id="RYP06907.1"/>
    </source>
</evidence>
<dbReference type="EMBL" id="QJNU01000112">
    <property type="protein sequence ID" value="RYP06907.1"/>
    <property type="molecule type" value="Genomic_DNA"/>
</dbReference>
<dbReference type="AlphaFoldDB" id="A0A4Q4TM43"/>
<dbReference type="STRING" id="155417.A0A4Q4TM43"/>
<gene>
    <name evidence="2" type="ORF">DL764_002855</name>
</gene>
<name>A0A4Q4TM43_9PEZI</name>
<comment type="caution">
    <text evidence="2">The sequence shown here is derived from an EMBL/GenBank/DDBJ whole genome shotgun (WGS) entry which is preliminary data.</text>
</comment>
<evidence type="ECO:0000313" key="3">
    <source>
        <dbReference type="Proteomes" id="UP000293360"/>
    </source>
</evidence>
<reference evidence="2 3" key="1">
    <citation type="submission" date="2018-06" db="EMBL/GenBank/DDBJ databases">
        <title>Complete Genomes of Monosporascus.</title>
        <authorList>
            <person name="Robinson A.J."/>
            <person name="Natvig D.O."/>
        </authorList>
    </citation>
    <scope>NUCLEOTIDE SEQUENCE [LARGE SCALE GENOMIC DNA]</scope>
    <source>
        <strain evidence="2 3">CBS 110550</strain>
    </source>
</reference>
<accession>A0A4Q4TM43</accession>
<organism evidence="2 3">
    <name type="scientific">Monosporascus ibericus</name>
    <dbReference type="NCBI Taxonomy" id="155417"/>
    <lineage>
        <taxon>Eukaryota</taxon>
        <taxon>Fungi</taxon>
        <taxon>Dikarya</taxon>
        <taxon>Ascomycota</taxon>
        <taxon>Pezizomycotina</taxon>
        <taxon>Sordariomycetes</taxon>
        <taxon>Xylariomycetidae</taxon>
        <taxon>Xylariales</taxon>
        <taxon>Xylariales incertae sedis</taxon>
        <taxon>Monosporascus</taxon>
    </lineage>
</organism>
<proteinExistence type="predicted"/>
<dbReference type="Proteomes" id="UP000293360">
    <property type="component" value="Unassembled WGS sequence"/>
</dbReference>
<protein>
    <submittedName>
        <fullName evidence="2">Uncharacterized protein</fullName>
    </submittedName>
</protein>
<feature type="region of interest" description="Disordered" evidence="1">
    <location>
        <begin position="118"/>
        <end position="179"/>
    </location>
</feature>
<evidence type="ECO:0000256" key="1">
    <source>
        <dbReference type="SAM" id="MobiDB-lite"/>
    </source>
</evidence>
<sequence length="179" mass="20181">MTIQTYVYNRGIMDFAEEYWPGYGPNIDRCLGLPETDFWAGGVLTWSDEDTLPVQRLVSRDLAPDVVVDDQDELGGRSEVREEFGGSEELMEIVFQDEEDSPRPPLKAMALRRLVSPISPTDEIDFEDDEPVPATGPSARRTEKRSGRSEPGNSTQQRCGGCQETANRQPPTRRKFVEK</sequence>